<comment type="caution">
    <text evidence="1">The sequence shown here is derived from an EMBL/GenBank/DDBJ whole genome shotgun (WGS) entry which is preliminary data.</text>
</comment>
<dbReference type="EMBL" id="CALSDN010000006">
    <property type="protein sequence ID" value="CAH6721618.1"/>
    <property type="molecule type" value="Genomic_DNA"/>
</dbReference>
<reference evidence="1" key="1">
    <citation type="submission" date="2022-06" db="EMBL/GenBank/DDBJ databases">
        <authorList>
            <person name="Legras J.-L."/>
            <person name="Devillers H."/>
            <person name="Grondin C."/>
        </authorList>
    </citation>
    <scope>NUCLEOTIDE SEQUENCE</scope>
    <source>
        <strain evidence="1">CLIB 1444</strain>
    </source>
</reference>
<gene>
    <name evidence="1" type="ORF">CLIB1444_06S06282</name>
</gene>
<evidence type="ECO:0000313" key="1">
    <source>
        <dbReference type="EMBL" id="CAH6721618.1"/>
    </source>
</evidence>
<proteinExistence type="predicted"/>
<name>A0ACA9YAF6_9ASCO</name>
<accession>A0ACA9YAF6</accession>
<evidence type="ECO:0000313" key="2">
    <source>
        <dbReference type="Proteomes" id="UP001152531"/>
    </source>
</evidence>
<protein>
    <submittedName>
        <fullName evidence="1">Polyamine transporter 4</fullName>
    </submittedName>
</protein>
<sequence>MGVFGTSREEEANLREVGMTVNDRSRTSFSSTGSSYYDTASEHSRPIIEGGEQNEMAEQEIHPTDDVNTDKEYLEKNEDDVEQQQEQEQDEENDDDETVNHNGSLKSGEEIKDINEGATNMHHLHWDSEDDVDDPMNWGKLKKWYVTLTTAFICLCVSLGSSLFVSGVFDMMAKTGASRELSLAGLSLYLVGLSLGPALGSPISETFGRRIVYITSFPLSMLFTMGVGLSDKIYEILILRFFCGLFASPALAVAGGTINDIWRPEYRGFAAAIFILSPFMGPSLGPVIGNFVAENKGWKWTMWVSLMFSGTILIPVLLLPETYKPIILLKRCHKRNVPTNIPPHSVIIKQTLVVTLLRPIEMLLLDPIVFFWSFYIAFVFAVLFGFFEAFPIIFEGVYKMELGVSGLTFIGVGIGLLLGVIFYIILDLKIFFPYNPDGTRGRRDENGKLLVSPPENILNVGKIGAICLPVSLFWLGWTSRESIHWIVPTLSGIPFGFGLILIFFTNIMYFSFSFPPAVVASALGANNLLRYLFASAFPLFTAQMYEKLKIGWATSIFAFIALALLPIPWIFEKVGPRLRKNSKFNHTASPTPAPAAVEAEAEAESEEIPNEKKEDSLV</sequence>
<dbReference type="Proteomes" id="UP001152531">
    <property type="component" value="Unassembled WGS sequence"/>
</dbReference>
<keyword evidence="2" id="KW-1185">Reference proteome</keyword>
<organism evidence="1 2">
    <name type="scientific">[Candida] jaroonii</name>
    <dbReference type="NCBI Taxonomy" id="467808"/>
    <lineage>
        <taxon>Eukaryota</taxon>
        <taxon>Fungi</taxon>
        <taxon>Dikarya</taxon>
        <taxon>Ascomycota</taxon>
        <taxon>Saccharomycotina</taxon>
        <taxon>Pichiomycetes</taxon>
        <taxon>Debaryomycetaceae</taxon>
        <taxon>Yamadazyma</taxon>
    </lineage>
</organism>